<evidence type="ECO:0000256" key="8">
    <source>
        <dbReference type="ARBA" id="ARBA00023014"/>
    </source>
</evidence>
<feature type="domain" description="4Fe-4S ferredoxin-type" evidence="10">
    <location>
        <begin position="13"/>
        <end position="42"/>
    </location>
</feature>
<dbReference type="PIRSF" id="PIRSF501177">
    <property type="entry name" value="BoxA"/>
    <property type="match status" value="1"/>
</dbReference>
<dbReference type="PROSITE" id="PS51384">
    <property type="entry name" value="FAD_FR"/>
    <property type="match status" value="1"/>
</dbReference>
<evidence type="ECO:0000256" key="4">
    <source>
        <dbReference type="ARBA" id="ARBA00022827"/>
    </source>
</evidence>
<keyword evidence="5 9" id="KW-0521">NADP</keyword>
<evidence type="ECO:0000256" key="7">
    <source>
        <dbReference type="ARBA" id="ARBA00023004"/>
    </source>
</evidence>
<comment type="cofactor">
    <cofactor evidence="1">
        <name>FAD</name>
        <dbReference type="ChEBI" id="CHEBI:57692"/>
    </cofactor>
</comment>
<name>A0ABV3ZTJ8_9BURK</name>
<dbReference type="GO" id="GO:0016491">
    <property type="term" value="F:oxidoreductase activity"/>
    <property type="evidence" value="ECO:0007669"/>
    <property type="project" value="UniProtKB-KW"/>
</dbReference>
<keyword evidence="3" id="KW-0479">Metal-binding</keyword>
<dbReference type="EC" id="1.14.13.208" evidence="9"/>
<protein>
    <recommendedName>
        <fullName evidence="9">Benzoyl-CoA oxygenase component A</fullName>
        <ecNumber evidence="9">1.14.13.208</ecNumber>
    </recommendedName>
</protein>
<dbReference type="InterPro" id="IPR008333">
    <property type="entry name" value="Cbr1-like_FAD-bd_dom"/>
</dbReference>
<dbReference type="SUPFAM" id="SSF52343">
    <property type="entry name" value="Ferredoxin reductase-like, C-terminal NADP-linked domain"/>
    <property type="match status" value="1"/>
</dbReference>
<evidence type="ECO:0000256" key="3">
    <source>
        <dbReference type="ARBA" id="ARBA00022723"/>
    </source>
</evidence>
<evidence type="ECO:0000313" key="12">
    <source>
        <dbReference type="EMBL" id="MEX8192916.1"/>
    </source>
</evidence>
<keyword evidence="2 9" id="KW-0285">Flavoprotein</keyword>
<keyword evidence="4 9" id="KW-0274">FAD</keyword>
<gene>
    <name evidence="12" type="primary">boxA</name>
    <name evidence="12" type="ORF">AB6724_08690</name>
</gene>
<organism evidence="12 13">
    <name type="scientific">Comamonas guangdongensis</name>
    <dbReference type="NCBI Taxonomy" id="510515"/>
    <lineage>
        <taxon>Bacteria</taxon>
        <taxon>Pseudomonadati</taxon>
        <taxon>Pseudomonadota</taxon>
        <taxon>Betaproteobacteria</taxon>
        <taxon>Burkholderiales</taxon>
        <taxon>Comamonadaceae</taxon>
        <taxon>Comamonas</taxon>
    </lineage>
</organism>
<dbReference type="PROSITE" id="PS00198">
    <property type="entry name" value="4FE4S_FER_1"/>
    <property type="match status" value="2"/>
</dbReference>
<keyword evidence="13" id="KW-1185">Reference proteome</keyword>
<dbReference type="InterPro" id="IPR017938">
    <property type="entry name" value="Riboflavin_synthase-like_b-brl"/>
</dbReference>
<dbReference type="InterPro" id="IPR039261">
    <property type="entry name" value="FNR_nucleotide-bd"/>
</dbReference>
<dbReference type="Pfam" id="PF00175">
    <property type="entry name" value="NAD_binding_1"/>
    <property type="match status" value="1"/>
</dbReference>
<dbReference type="InterPro" id="IPR017927">
    <property type="entry name" value="FAD-bd_FR_type"/>
</dbReference>
<dbReference type="InterPro" id="IPR017896">
    <property type="entry name" value="4Fe4S_Fe-S-bd"/>
</dbReference>
<dbReference type="Pfam" id="PF00970">
    <property type="entry name" value="FAD_binding_6"/>
    <property type="match status" value="1"/>
</dbReference>
<dbReference type="InterPro" id="IPR017900">
    <property type="entry name" value="4Fe4S_Fe_S_CS"/>
</dbReference>
<accession>A0ABV3ZTJ8</accession>
<dbReference type="InterPro" id="IPR017634">
    <property type="entry name" value="Benzoyl_CoA_Oase_BoxA"/>
</dbReference>
<dbReference type="EMBL" id="JBFYGN010000007">
    <property type="protein sequence ID" value="MEX8192916.1"/>
    <property type="molecule type" value="Genomic_DNA"/>
</dbReference>
<keyword evidence="7" id="KW-0408">Iron</keyword>
<keyword evidence="6 9" id="KW-0560">Oxidoreductase</keyword>
<proteinExistence type="predicted"/>
<dbReference type="InterPro" id="IPR001433">
    <property type="entry name" value="OxRdtase_FAD/NAD-bd"/>
</dbReference>
<evidence type="ECO:0000256" key="5">
    <source>
        <dbReference type="ARBA" id="ARBA00022857"/>
    </source>
</evidence>
<dbReference type="NCBIfam" id="TIGR03224">
    <property type="entry name" value="benzo_boxA"/>
    <property type="match status" value="1"/>
</dbReference>
<dbReference type="SUPFAM" id="SSF54862">
    <property type="entry name" value="4Fe-4S ferredoxins"/>
    <property type="match status" value="1"/>
</dbReference>
<evidence type="ECO:0000256" key="2">
    <source>
        <dbReference type="ARBA" id="ARBA00022630"/>
    </source>
</evidence>
<dbReference type="InterPro" id="IPR015701">
    <property type="entry name" value="FNR"/>
</dbReference>
<dbReference type="Gene3D" id="3.40.50.80">
    <property type="entry name" value="Nucleotide-binding domain of ferredoxin-NADP reductase (FNR) module"/>
    <property type="match status" value="1"/>
</dbReference>
<evidence type="ECO:0000259" key="11">
    <source>
        <dbReference type="PROSITE" id="PS51384"/>
    </source>
</evidence>
<dbReference type="PIRSF" id="PIRSF000361">
    <property type="entry name" value="Frd-NADP+_RD"/>
    <property type="match status" value="1"/>
</dbReference>
<dbReference type="Gene3D" id="3.30.70.20">
    <property type="match status" value="1"/>
</dbReference>
<keyword evidence="8" id="KW-0411">Iron-sulfur</keyword>
<dbReference type="RefSeq" id="WP_369338108.1">
    <property type="nucleotide sequence ID" value="NZ_JBFYGN010000007.1"/>
</dbReference>
<evidence type="ECO:0000256" key="9">
    <source>
        <dbReference type="PIRNR" id="PIRNR000361"/>
    </source>
</evidence>
<reference evidence="12 13" key="1">
    <citation type="journal article" date="2013" name="Int. J. Syst. Evol. Microbiol.">
        <title>Comamonas guangdongensis sp. nov., isolated from subterranean forest sediment, and emended description of the genus Comamonas.</title>
        <authorList>
            <person name="Zhang J."/>
            <person name="Wang Y."/>
            <person name="Zhou S."/>
            <person name="Wu C."/>
            <person name="He J."/>
            <person name="Li F."/>
        </authorList>
    </citation>
    <scope>NUCLEOTIDE SEQUENCE [LARGE SCALE GENOMIC DNA]</scope>
    <source>
        <strain evidence="12 13">CCTCC AB2011133</strain>
    </source>
</reference>
<comment type="subunit">
    <text evidence="9">Homodimer.</text>
</comment>
<feature type="domain" description="4Fe-4S ferredoxin-type" evidence="10">
    <location>
        <begin position="43"/>
        <end position="71"/>
    </location>
</feature>
<dbReference type="InterPro" id="IPR001709">
    <property type="entry name" value="Flavoprot_Pyr_Nucl_cyt_Rdtase"/>
</dbReference>
<comment type="catalytic activity">
    <reaction evidence="9">
        <text>benzoyl-CoA + NADPH + O2 + H(+) = 2,3-epoxy-2,3-dihydrobenzoyl-CoA + NADP(+) + H2O</text>
        <dbReference type="Rhea" id="RHEA:48312"/>
        <dbReference type="ChEBI" id="CHEBI:15377"/>
        <dbReference type="ChEBI" id="CHEBI:15378"/>
        <dbReference type="ChEBI" id="CHEBI:15379"/>
        <dbReference type="ChEBI" id="CHEBI:57369"/>
        <dbReference type="ChEBI" id="CHEBI:57783"/>
        <dbReference type="ChEBI" id="CHEBI:58349"/>
        <dbReference type="ChEBI" id="CHEBI:88118"/>
        <dbReference type="EC" id="1.14.13.208"/>
    </reaction>
</comment>
<evidence type="ECO:0000313" key="13">
    <source>
        <dbReference type="Proteomes" id="UP001561046"/>
    </source>
</evidence>
<dbReference type="SUPFAM" id="SSF63380">
    <property type="entry name" value="Riboflavin synthase domain-like"/>
    <property type="match status" value="1"/>
</dbReference>
<dbReference type="Pfam" id="PF14697">
    <property type="entry name" value="Fer4_21"/>
    <property type="match status" value="1"/>
</dbReference>
<dbReference type="Proteomes" id="UP001561046">
    <property type="component" value="Unassembled WGS sequence"/>
</dbReference>
<dbReference type="Gene3D" id="2.40.30.10">
    <property type="entry name" value="Translation factors"/>
    <property type="match status" value="1"/>
</dbReference>
<evidence type="ECO:0000256" key="6">
    <source>
        <dbReference type="ARBA" id="ARBA00023002"/>
    </source>
</evidence>
<dbReference type="PROSITE" id="PS51379">
    <property type="entry name" value="4FE4S_FER_2"/>
    <property type="match status" value="2"/>
</dbReference>
<dbReference type="PANTHER" id="PTHR43314">
    <property type="match status" value="1"/>
</dbReference>
<comment type="caution">
    <text evidence="12">The sequence shown here is derived from an EMBL/GenBank/DDBJ whole genome shotgun (WGS) entry which is preliminary data.</text>
</comment>
<sequence length="436" mass="47271">MSTVTMIENGILNQHLIDPEICIRCNTCEATCPVDAITHDDTNYVVMADKCQGCMDCISPCPTGAIDNWRKVPAQQAYTLEQQYGWESLPEELPAERLAAAQQEPADLTQAQAVIAAAALASSASAASASSATAEPAFRAAAYGATVPPWSAAHAYTNLYGPKSPVTASVTGNLNCTEAGFDSETHHIVLDFGAMPFPVLEGQSIAVIPPGLDANGKPHVARQYSVASARNGERPGYNNVALTVKRVTQDHEGRPVRGVASNYLCDLQVGDQVQVIGPFGNSFLMPNHPRSHIVMICTGTGSAPMRAMTEWRRRLRKSGKFDGGKLMLFFGARTPQELPYFGPLQSLPKDFMDNNLAFSRVAGQPRRYVQDAIRERAVDLARLLGDDNTYIYVCGLKSMEEGVLLALRDVAQQAGLGWDELGSKLKREGRLHLETY</sequence>
<evidence type="ECO:0000256" key="1">
    <source>
        <dbReference type="ARBA" id="ARBA00001974"/>
    </source>
</evidence>
<evidence type="ECO:0000259" key="10">
    <source>
        <dbReference type="PROSITE" id="PS51379"/>
    </source>
</evidence>
<feature type="domain" description="FAD-binding FR-type" evidence="11">
    <location>
        <begin position="163"/>
        <end position="285"/>
    </location>
</feature>
<dbReference type="PRINTS" id="PR00371">
    <property type="entry name" value="FPNCR"/>
</dbReference>